<gene>
    <name evidence="2" type="ORF">HXX08_05625</name>
    <name evidence="3" type="ORF">OZ401_000473</name>
</gene>
<sequence length="424" mass="46369">MTVAIVGAGVAGLTCAKILEERGKEVVVFEASNAIGGRVHTEYKNGYRLDRGFQVLFTAYPAVKRQLNLNALDLRRLDPGAIICVGGKREILTDPLRDMNSTLPAALSRVVTLSDKLRTLALTFRLRGSSIREVVQGEDMSSEGFLRSFGFSNKYIDYFMRPFFGGVFLDRSLHTSAKALKFDLKMLGEGDIALPVLGMQAIPEQLAYILNRKDSIRLNTPILELLKQEGKVSGVRFEGGEFEAEAVVIATPAPEAERLAGKITGLPREKHSAVTLYFEGNTRLYRTKKLLLNASPDAFINNAMLLTNVVPEYAPEGKHLLSVTLLGNPEMSDDDLFSHALVDLQKMFAGDTAALAALNSYEPLEVIRIPYAQFDQPPGIHPTLPGNTSTTPGLYFAAEFTEASSINAAMISGEKAAKEILKRT</sequence>
<dbReference type="PANTHER" id="PTHR42841">
    <property type="entry name" value="AMINE OXIDASE"/>
    <property type="match status" value="1"/>
</dbReference>
<proteinExistence type="predicted"/>
<evidence type="ECO:0000313" key="3">
    <source>
        <dbReference type="EMBL" id="WJW67215.1"/>
    </source>
</evidence>
<name>A0A8T7LYF4_9CHLR</name>
<reference evidence="2 4" key="1">
    <citation type="submission" date="2020-06" db="EMBL/GenBank/DDBJ databases">
        <title>Anoxygenic phototrophic Chloroflexota member uses a Type I reaction center.</title>
        <authorList>
            <person name="Tsuji J.M."/>
            <person name="Shaw N.A."/>
            <person name="Nagashima S."/>
            <person name="Venkiteswaran J."/>
            <person name="Schiff S.L."/>
            <person name="Hanada S."/>
            <person name="Tank M."/>
            <person name="Neufeld J.D."/>
        </authorList>
    </citation>
    <scope>NUCLEOTIDE SEQUENCE [LARGE SCALE GENOMIC DNA]</scope>
    <source>
        <strain evidence="2">L227-S17</strain>
    </source>
</reference>
<dbReference type="Pfam" id="PF01593">
    <property type="entry name" value="Amino_oxidase"/>
    <property type="match status" value="1"/>
</dbReference>
<accession>A0A8T7LYF4</accession>
<evidence type="ECO:0000313" key="5">
    <source>
        <dbReference type="Proteomes" id="UP001431572"/>
    </source>
</evidence>
<dbReference type="Proteomes" id="UP001431572">
    <property type="component" value="Chromosome 1"/>
</dbReference>
<dbReference type="AlphaFoldDB" id="A0A8T7LYF4"/>
<dbReference type="RefSeq" id="WP_341469114.1">
    <property type="nucleotide sequence ID" value="NZ_CP128399.1"/>
</dbReference>
<dbReference type="PRINTS" id="PR00419">
    <property type="entry name" value="ADXRDTASE"/>
</dbReference>
<dbReference type="GO" id="GO:0016491">
    <property type="term" value="F:oxidoreductase activity"/>
    <property type="evidence" value="ECO:0007669"/>
    <property type="project" value="InterPro"/>
</dbReference>
<evidence type="ECO:0000313" key="4">
    <source>
        <dbReference type="Proteomes" id="UP000521676"/>
    </source>
</evidence>
<feature type="domain" description="Amine oxidase" evidence="1">
    <location>
        <begin position="10"/>
        <end position="421"/>
    </location>
</feature>
<organism evidence="2 4">
    <name type="scientific">Candidatus Chlorohelix allophototropha</name>
    <dbReference type="NCBI Taxonomy" id="3003348"/>
    <lineage>
        <taxon>Bacteria</taxon>
        <taxon>Bacillati</taxon>
        <taxon>Chloroflexota</taxon>
        <taxon>Chloroflexia</taxon>
        <taxon>Candidatus Chloroheliales</taxon>
        <taxon>Candidatus Chloroheliaceae</taxon>
        <taxon>Candidatus Chlorohelix</taxon>
    </lineage>
</organism>
<evidence type="ECO:0000313" key="2">
    <source>
        <dbReference type="EMBL" id="NWJ45342.1"/>
    </source>
</evidence>
<dbReference type="EMBL" id="CP128399">
    <property type="protein sequence ID" value="WJW67215.1"/>
    <property type="molecule type" value="Genomic_DNA"/>
</dbReference>
<dbReference type="Proteomes" id="UP000521676">
    <property type="component" value="Unassembled WGS sequence"/>
</dbReference>
<reference evidence="3" key="2">
    <citation type="journal article" date="2024" name="Nature">
        <title>Anoxygenic phototroph of the Chloroflexota uses a type I reaction centre.</title>
        <authorList>
            <person name="Tsuji J.M."/>
            <person name="Shaw N.A."/>
            <person name="Nagashima S."/>
            <person name="Venkiteswaran J.J."/>
            <person name="Schiff S.L."/>
            <person name="Watanabe T."/>
            <person name="Fukui M."/>
            <person name="Hanada S."/>
            <person name="Tank M."/>
            <person name="Neufeld J.D."/>
        </authorList>
    </citation>
    <scope>NUCLEOTIDE SEQUENCE</scope>
    <source>
        <strain evidence="3">L227-S17</strain>
    </source>
</reference>
<evidence type="ECO:0000259" key="1">
    <source>
        <dbReference type="Pfam" id="PF01593"/>
    </source>
</evidence>
<dbReference type="InterPro" id="IPR002937">
    <property type="entry name" value="Amino_oxidase"/>
</dbReference>
<protein>
    <submittedName>
        <fullName evidence="2">FAD-dependent oxidoreductase</fullName>
    </submittedName>
</protein>
<dbReference type="Gene3D" id="3.50.50.60">
    <property type="entry name" value="FAD/NAD(P)-binding domain"/>
    <property type="match status" value="1"/>
</dbReference>
<dbReference type="InterPro" id="IPR036188">
    <property type="entry name" value="FAD/NAD-bd_sf"/>
</dbReference>
<keyword evidence="5" id="KW-1185">Reference proteome</keyword>
<dbReference type="EMBL" id="JACATZ010000001">
    <property type="protein sequence ID" value="NWJ45342.1"/>
    <property type="molecule type" value="Genomic_DNA"/>
</dbReference>
<dbReference type="SUPFAM" id="SSF51905">
    <property type="entry name" value="FAD/NAD(P)-binding domain"/>
    <property type="match status" value="1"/>
</dbReference>